<name>A0A2Z7C9B6_9LAMI</name>
<dbReference type="EMBL" id="KQ998208">
    <property type="protein sequence ID" value="KZV43129.1"/>
    <property type="molecule type" value="Genomic_DNA"/>
</dbReference>
<reference evidence="2 3" key="1">
    <citation type="journal article" date="2015" name="Proc. Natl. Acad. Sci. U.S.A.">
        <title>The resurrection genome of Boea hygrometrica: A blueprint for survival of dehydration.</title>
        <authorList>
            <person name="Xiao L."/>
            <person name="Yang G."/>
            <person name="Zhang L."/>
            <person name="Yang X."/>
            <person name="Zhao S."/>
            <person name="Ji Z."/>
            <person name="Zhou Q."/>
            <person name="Hu M."/>
            <person name="Wang Y."/>
            <person name="Chen M."/>
            <person name="Xu Y."/>
            <person name="Jin H."/>
            <person name="Xiao X."/>
            <person name="Hu G."/>
            <person name="Bao F."/>
            <person name="Hu Y."/>
            <person name="Wan P."/>
            <person name="Li L."/>
            <person name="Deng X."/>
            <person name="Kuang T."/>
            <person name="Xiang C."/>
            <person name="Zhu J.K."/>
            <person name="Oliver M.J."/>
            <person name="He Y."/>
        </authorList>
    </citation>
    <scope>NUCLEOTIDE SEQUENCE [LARGE SCALE GENOMIC DNA]</scope>
    <source>
        <strain evidence="3">cv. XS01</strain>
    </source>
</reference>
<evidence type="ECO:0000313" key="2">
    <source>
        <dbReference type="EMBL" id="KZV43129.1"/>
    </source>
</evidence>
<gene>
    <name evidence="2" type="ORF">F511_07944</name>
</gene>
<feature type="region of interest" description="Disordered" evidence="1">
    <location>
        <begin position="1"/>
        <end position="31"/>
    </location>
</feature>
<accession>A0A2Z7C9B6</accession>
<keyword evidence="3" id="KW-1185">Reference proteome</keyword>
<evidence type="ECO:0000256" key="1">
    <source>
        <dbReference type="SAM" id="MobiDB-lite"/>
    </source>
</evidence>
<proteinExistence type="predicted"/>
<protein>
    <submittedName>
        <fullName evidence="2">Uncharacterized protein</fullName>
    </submittedName>
</protein>
<sequence>MAEEKKSAWAYSDSEESSSGTSSSSESEDEVQCLMANDTEEVFDFSNLEFTREDLINALNEMISSSNMQVVLSKLETENAELRSRSEEILYENQRLVDIISSWTKSSASLQKLQGAIKPSGDKT</sequence>
<organism evidence="2 3">
    <name type="scientific">Dorcoceras hygrometricum</name>
    <dbReference type="NCBI Taxonomy" id="472368"/>
    <lineage>
        <taxon>Eukaryota</taxon>
        <taxon>Viridiplantae</taxon>
        <taxon>Streptophyta</taxon>
        <taxon>Embryophyta</taxon>
        <taxon>Tracheophyta</taxon>
        <taxon>Spermatophyta</taxon>
        <taxon>Magnoliopsida</taxon>
        <taxon>eudicotyledons</taxon>
        <taxon>Gunneridae</taxon>
        <taxon>Pentapetalae</taxon>
        <taxon>asterids</taxon>
        <taxon>lamiids</taxon>
        <taxon>Lamiales</taxon>
        <taxon>Gesneriaceae</taxon>
        <taxon>Didymocarpoideae</taxon>
        <taxon>Trichosporeae</taxon>
        <taxon>Loxocarpinae</taxon>
        <taxon>Dorcoceras</taxon>
    </lineage>
</organism>
<evidence type="ECO:0000313" key="3">
    <source>
        <dbReference type="Proteomes" id="UP000250235"/>
    </source>
</evidence>
<dbReference type="Proteomes" id="UP000250235">
    <property type="component" value="Unassembled WGS sequence"/>
</dbReference>
<dbReference type="AlphaFoldDB" id="A0A2Z7C9B6"/>